<feature type="domain" description="DUF2344" evidence="1">
    <location>
        <begin position="3"/>
        <end position="185"/>
    </location>
</feature>
<sequence length="220" mass="24774">MSKLRLLFVKEAQASYISHLDLMRTFQRVFPRTGLEISHSRGFHPHPILSIVLPLPVGQSSQCELLDFTVEQETDGAGVPELLNPGFPEGLRVLECYPAVRPVKELVSIRAKVEFLYDDGVPSGTVERLGGLFSRESIVIQKKTKHRTLADVDIRPMIHELTFTEREQAVEAMAVVQAQNPGLNPALLGEAIRKELPEWAPDFVRVRRLELLDQKGVSFR</sequence>
<name>A0A7G9B815_9FIRM</name>
<dbReference type="EMBL" id="CP060490">
    <property type="protein sequence ID" value="QNL45696.1"/>
    <property type="molecule type" value="Genomic_DNA"/>
</dbReference>
<dbReference type="InterPro" id="IPR018768">
    <property type="entry name" value="DUF2344"/>
</dbReference>
<reference evidence="2 3" key="1">
    <citation type="submission" date="2020-08" db="EMBL/GenBank/DDBJ databases">
        <authorList>
            <person name="Liu C."/>
            <person name="Sun Q."/>
        </authorList>
    </citation>
    <scope>NUCLEOTIDE SEQUENCE [LARGE SCALE GENOMIC DNA]</scope>
    <source>
        <strain evidence="2 3">NSJ-62</strain>
    </source>
</reference>
<proteinExistence type="predicted"/>
<evidence type="ECO:0000313" key="2">
    <source>
        <dbReference type="EMBL" id="QNL45696.1"/>
    </source>
</evidence>
<dbReference type="Pfam" id="PF10105">
    <property type="entry name" value="DUF2344"/>
    <property type="match status" value="1"/>
</dbReference>
<dbReference type="RefSeq" id="WP_187334124.1">
    <property type="nucleotide sequence ID" value="NZ_CP060490.1"/>
</dbReference>
<dbReference type="KEGG" id="ohi:H8790_06790"/>
<dbReference type="AlphaFoldDB" id="A0A7G9B815"/>
<dbReference type="NCBIfam" id="TIGR03936">
    <property type="entry name" value="sam_1_link_chp"/>
    <property type="match status" value="1"/>
</dbReference>
<keyword evidence="3" id="KW-1185">Reference proteome</keyword>
<gene>
    <name evidence="2" type="ORF">H8790_06790</name>
</gene>
<protein>
    <submittedName>
        <fullName evidence="2">DUF2344 domain-containing protein</fullName>
    </submittedName>
</protein>
<evidence type="ECO:0000259" key="1">
    <source>
        <dbReference type="Pfam" id="PF10105"/>
    </source>
</evidence>
<dbReference type="Proteomes" id="UP000515960">
    <property type="component" value="Chromosome"/>
</dbReference>
<accession>A0A7G9B815</accession>
<evidence type="ECO:0000313" key="3">
    <source>
        <dbReference type="Proteomes" id="UP000515960"/>
    </source>
</evidence>
<organism evidence="2 3">
    <name type="scientific">Oscillibacter hominis</name>
    <dbReference type="NCBI Taxonomy" id="2763056"/>
    <lineage>
        <taxon>Bacteria</taxon>
        <taxon>Bacillati</taxon>
        <taxon>Bacillota</taxon>
        <taxon>Clostridia</taxon>
        <taxon>Eubacteriales</taxon>
        <taxon>Oscillospiraceae</taxon>
        <taxon>Oscillibacter</taxon>
    </lineage>
</organism>